<dbReference type="Proteomes" id="UP000503447">
    <property type="component" value="Chromosome"/>
</dbReference>
<name>A0A6M5YTF3_9BACT</name>
<gene>
    <name evidence="2" type="ORF">FTUN_4265</name>
</gene>
<reference evidence="3" key="1">
    <citation type="submission" date="2020-05" db="EMBL/GenBank/DDBJ databases">
        <title>Frigoriglobus tundricola gen. nov., sp. nov., a psychrotolerant cellulolytic planctomycete of the family Gemmataceae with two divergent copies of 16S rRNA gene.</title>
        <authorList>
            <person name="Kulichevskaya I.S."/>
            <person name="Ivanova A.A."/>
            <person name="Naumoff D.G."/>
            <person name="Beletsky A.V."/>
            <person name="Rijpstra W.I.C."/>
            <person name="Sinninghe Damste J.S."/>
            <person name="Mardanov A.V."/>
            <person name="Ravin N.V."/>
            <person name="Dedysh S.N."/>
        </authorList>
    </citation>
    <scope>NUCLEOTIDE SEQUENCE [LARGE SCALE GENOMIC DNA]</scope>
    <source>
        <strain evidence="3">PL17</strain>
    </source>
</reference>
<proteinExistence type="predicted"/>
<evidence type="ECO:0000313" key="2">
    <source>
        <dbReference type="EMBL" id="QJW96706.1"/>
    </source>
</evidence>
<dbReference type="EMBL" id="CP053452">
    <property type="protein sequence ID" value="QJW96706.1"/>
    <property type="molecule type" value="Genomic_DNA"/>
</dbReference>
<keyword evidence="3" id="KW-1185">Reference proteome</keyword>
<dbReference type="KEGG" id="ftj:FTUN_4265"/>
<sequence length="243" mass="25350">MPARHFRPVAVQAGPRGRQFGLDAVEFGGGAEELAAVGEFGGLCPVLGGAFELFEFRVPHAALAAPADLVDGVDGAAGLEHRPDLHEREPGEHLAQVGHGLLAGVERLGGEQVAPRRVGVVGVERLAGAGGVRLHHLTGHAVGAPVPLGEERFEQTVRVVRAPGGHRLLGLTQRQPRGRGHRSRFDVGTGYRSSLPRFGPGGEGPPAKSVPCPLSSGSCPLAPSRAPHQQITSPVRSAALEYR</sequence>
<organism evidence="2 3">
    <name type="scientific">Frigoriglobus tundricola</name>
    <dbReference type="NCBI Taxonomy" id="2774151"/>
    <lineage>
        <taxon>Bacteria</taxon>
        <taxon>Pseudomonadati</taxon>
        <taxon>Planctomycetota</taxon>
        <taxon>Planctomycetia</taxon>
        <taxon>Gemmatales</taxon>
        <taxon>Gemmataceae</taxon>
        <taxon>Frigoriglobus</taxon>
    </lineage>
</organism>
<accession>A0A6M5YTF3</accession>
<evidence type="ECO:0000313" key="3">
    <source>
        <dbReference type="Proteomes" id="UP000503447"/>
    </source>
</evidence>
<protein>
    <submittedName>
        <fullName evidence="2">Uncharacterized protein</fullName>
    </submittedName>
</protein>
<evidence type="ECO:0000256" key="1">
    <source>
        <dbReference type="SAM" id="MobiDB-lite"/>
    </source>
</evidence>
<feature type="region of interest" description="Disordered" evidence="1">
    <location>
        <begin position="171"/>
        <end position="243"/>
    </location>
</feature>
<dbReference type="AlphaFoldDB" id="A0A6M5YTF3"/>